<keyword evidence="6" id="KW-0999">Mitochondrion inner membrane</keyword>
<dbReference type="GO" id="GO:0008320">
    <property type="term" value="F:protein transmembrane transporter activity"/>
    <property type="evidence" value="ECO:0007669"/>
    <property type="project" value="TreeGrafter"/>
</dbReference>
<evidence type="ECO:0000256" key="10">
    <source>
        <dbReference type="ARBA" id="ARBA00023128"/>
    </source>
</evidence>
<comment type="similarity">
    <text evidence="3">Belongs to the Tim17/Tim22/Tim23 family.</text>
</comment>
<evidence type="ECO:0000313" key="14">
    <source>
        <dbReference type="Proteomes" id="UP000078046"/>
    </source>
</evidence>
<evidence type="ECO:0000256" key="1">
    <source>
        <dbReference type="ARBA" id="ARBA00002959"/>
    </source>
</evidence>
<dbReference type="Proteomes" id="UP000078046">
    <property type="component" value="Unassembled WGS sequence"/>
</dbReference>
<keyword evidence="10" id="KW-0496">Mitochondrion</keyword>
<accession>A0A177AWI7</accession>
<evidence type="ECO:0000313" key="13">
    <source>
        <dbReference type="EMBL" id="OAF66388.1"/>
    </source>
</evidence>
<evidence type="ECO:0000256" key="11">
    <source>
        <dbReference type="ARBA" id="ARBA00023136"/>
    </source>
</evidence>
<organism evidence="13 14">
    <name type="scientific">Intoshia linei</name>
    <dbReference type="NCBI Taxonomy" id="1819745"/>
    <lineage>
        <taxon>Eukaryota</taxon>
        <taxon>Metazoa</taxon>
        <taxon>Spiralia</taxon>
        <taxon>Lophotrochozoa</taxon>
        <taxon>Mesozoa</taxon>
        <taxon>Orthonectida</taxon>
        <taxon>Rhopaluridae</taxon>
        <taxon>Intoshia</taxon>
    </lineage>
</organism>
<keyword evidence="9" id="KW-0811">Translocation</keyword>
<evidence type="ECO:0000256" key="2">
    <source>
        <dbReference type="ARBA" id="ARBA00004448"/>
    </source>
</evidence>
<feature type="transmembrane region" description="Helical" evidence="12">
    <location>
        <begin position="66"/>
        <end position="83"/>
    </location>
</feature>
<comment type="subcellular location">
    <subcellularLocation>
        <location evidence="2">Mitochondrion inner membrane</location>
        <topology evidence="2">Multi-pass membrane protein</topology>
    </subcellularLocation>
</comment>
<evidence type="ECO:0000256" key="8">
    <source>
        <dbReference type="ARBA" id="ARBA00022989"/>
    </source>
</evidence>
<keyword evidence="4" id="KW-0813">Transport</keyword>
<name>A0A177AWI7_9BILA</name>
<dbReference type="GO" id="GO:0005744">
    <property type="term" value="C:TIM23 mitochondrial import inner membrane translocase complex"/>
    <property type="evidence" value="ECO:0007669"/>
    <property type="project" value="TreeGrafter"/>
</dbReference>
<dbReference type="GO" id="GO:0030150">
    <property type="term" value="P:protein import into mitochondrial matrix"/>
    <property type="evidence" value="ECO:0007669"/>
    <property type="project" value="TreeGrafter"/>
</dbReference>
<dbReference type="AlphaFoldDB" id="A0A177AWI7"/>
<sequence length="206" mass="22428">MTHYDREPCPYRILYDCGGAFSMGAIGGSIFHSIVGYRNAPSGQYQRFHGAINSVKFKAPITGGNFAVWGGLFSAVDCSMVYIRKKEDPWNSITSGAVTGAILSARQGAAAMAGSAVVGGVLLALIEGMGIMFSKFGAQAFHEANIQNSPHTQIAMHEQQMNNPEMQQLNDYSNVETFNSDNKMEMSEPTQEKSFFKRLTSNFVSS</sequence>
<keyword evidence="14" id="KW-1185">Reference proteome</keyword>
<evidence type="ECO:0000256" key="12">
    <source>
        <dbReference type="SAM" id="Phobius"/>
    </source>
</evidence>
<evidence type="ECO:0000256" key="6">
    <source>
        <dbReference type="ARBA" id="ARBA00022792"/>
    </source>
</evidence>
<evidence type="ECO:0000256" key="5">
    <source>
        <dbReference type="ARBA" id="ARBA00022692"/>
    </source>
</evidence>
<evidence type="ECO:0000256" key="9">
    <source>
        <dbReference type="ARBA" id="ARBA00023010"/>
    </source>
</evidence>
<reference evidence="13 14" key="1">
    <citation type="submission" date="2016-04" db="EMBL/GenBank/DDBJ databases">
        <title>The genome of Intoshia linei affirms orthonectids as highly simplified spiralians.</title>
        <authorList>
            <person name="Mikhailov K.V."/>
            <person name="Slusarev G.S."/>
            <person name="Nikitin M.A."/>
            <person name="Logacheva M.D."/>
            <person name="Penin A."/>
            <person name="Aleoshin V."/>
            <person name="Panchin Y.V."/>
        </authorList>
    </citation>
    <scope>NUCLEOTIDE SEQUENCE [LARGE SCALE GENOMIC DNA]</scope>
    <source>
        <strain evidence="13">Intl2013</strain>
        <tissue evidence="13">Whole animal</tissue>
    </source>
</reference>
<evidence type="ECO:0000256" key="7">
    <source>
        <dbReference type="ARBA" id="ARBA00022927"/>
    </source>
</evidence>
<keyword evidence="11 12" id="KW-0472">Membrane</keyword>
<dbReference type="PANTHER" id="PTHR10485:SF0">
    <property type="entry name" value="AT05822P-RELATED"/>
    <property type="match status" value="1"/>
</dbReference>
<keyword evidence="8 12" id="KW-1133">Transmembrane helix</keyword>
<gene>
    <name evidence="13" type="ORF">A3Q56_05888</name>
</gene>
<keyword evidence="7" id="KW-0653">Protein transport</keyword>
<comment type="function">
    <text evidence="1">Essential component of the TIM23 complex, a complex that mediates the translocation of transit peptide-containing proteins across the mitochondrial inner membrane.</text>
</comment>
<proteinExistence type="inferred from homology"/>
<dbReference type="PANTHER" id="PTHR10485">
    <property type="entry name" value="MITOCHONDRIAL IMPORT INNER MEMBRANE TRANSLOCASE SUBUNIT TIM-17"/>
    <property type="match status" value="1"/>
</dbReference>
<evidence type="ECO:0000256" key="3">
    <source>
        <dbReference type="ARBA" id="ARBA00008444"/>
    </source>
</evidence>
<comment type="caution">
    <text evidence="13">The sequence shown here is derived from an EMBL/GenBank/DDBJ whole genome shotgun (WGS) entry which is preliminary data.</text>
</comment>
<dbReference type="OrthoDB" id="2261329at2759"/>
<feature type="transmembrane region" description="Helical" evidence="12">
    <location>
        <begin position="103"/>
        <end position="126"/>
    </location>
</feature>
<dbReference type="Pfam" id="PF02466">
    <property type="entry name" value="Tim17"/>
    <property type="match status" value="1"/>
</dbReference>
<protein>
    <submittedName>
        <fullName evidence="13">Mitochondrial import inner membrane translocase subunit tim17</fullName>
    </submittedName>
</protein>
<dbReference type="EMBL" id="LWCA01000947">
    <property type="protein sequence ID" value="OAF66388.1"/>
    <property type="molecule type" value="Genomic_DNA"/>
</dbReference>
<evidence type="ECO:0000256" key="4">
    <source>
        <dbReference type="ARBA" id="ARBA00022448"/>
    </source>
</evidence>
<keyword evidence="5 12" id="KW-0812">Transmembrane</keyword>